<dbReference type="Gene3D" id="3.30.70.250">
    <property type="entry name" value="Malonyl-CoA ACP transacylase, ACP-binding"/>
    <property type="match status" value="1"/>
</dbReference>
<dbReference type="PROSITE" id="PS50075">
    <property type="entry name" value="CARRIER"/>
    <property type="match status" value="1"/>
</dbReference>
<comment type="cofactor">
    <cofactor evidence="1">
        <name>NADP(+)</name>
        <dbReference type="ChEBI" id="CHEBI:58349"/>
    </cofactor>
</comment>
<dbReference type="EC" id="2.3.1.292" evidence="16"/>
<dbReference type="SMART" id="SM00825">
    <property type="entry name" value="PKS_KS"/>
    <property type="match status" value="1"/>
</dbReference>
<dbReference type="HOGENOM" id="CLU_000022_35_4_3"/>
<comment type="catalytic activity">
    <reaction evidence="11">
        <text>17-(4-hydroxyphenyl)heptadecanoyl-[(phenol)carboxyphthiodiolenone synthase] + 2 (S)-methylmalonyl-CoA + 3 malonyl-CoA + 5 NADPH + 10 H(+) = C35-(phenol)carboxyphthiodiolenone-[(phenol)carboxyphthiodiolenone synthase] + 5 CO2 + 5 NADP(+) + 5 CoA + 2 H2O</text>
        <dbReference type="Rhea" id="RHEA:57756"/>
        <dbReference type="Rhea" id="RHEA-COMP:14272"/>
        <dbReference type="Rhea" id="RHEA-COMP:14989"/>
        <dbReference type="ChEBI" id="CHEBI:15377"/>
        <dbReference type="ChEBI" id="CHEBI:15378"/>
        <dbReference type="ChEBI" id="CHEBI:16526"/>
        <dbReference type="ChEBI" id="CHEBI:57287"/>
        <dbReference type="ChEBI" id="CHEBI:57327"/>
        <dbReference type="ChEBI" id="CHEBI:57384"/>
        <dbReference type="ChEBI" id="CHEBI:57783"/>
        <dbReference type="ChEBI" id="CHEBI:58349"/>
        <dbReference type="ChEBI" id="CHEBI:133300"/>
        <dbReference type="ChEBI" id="CHEBI:142259"/>
        <dbReference type="EC" id="2.3.1.292"/>
    </reaction>
</comment>
<dbReference type="OrthoDB" id="499075at2"/>
<evidence type="ECO:0000256" key="20">
    <source>
        <dbReference type="ARBA" id="ARBA00084020"/>
    </source>
</evidence>
<dbReference type="SUPFAM" id="SSF52151">
    <property type="entry name" value="FabD/lysophospholipase-like"/>
    <property type="match status" value="1"/>
</dbReference>
<dbReference type="InterPro" id="IPR020841">
    <property type="entry name" value="PKS_Beta-ketoAc_synthase_dom"/>
</dbReference>
<dbReference type="SUPFAM" id="SSF47336">
    <property type="entry name" value="ACP-like"/>
    <property type="match status" value="1"/>
</dbReference>
<dbReference type="GO" id="GO:0016491">
    <property type="term" value="F:oxidoreductase activity"/>
    <property type="evidence" value="ECO:0007669"/>
    <property type="project" value="UniProtKB-KW"/>
</dbReference>
<dbReference type="Pfam" id="PF22621">
    <property type="entry name" value="CurL-like_PKS_C"/>
    <property type="match status" value="1"/>
</dbReference>
<dbReference type="GO" id="GO:0034081">
    <property type="term" value="C:polyketide synthase complex"/>
    <property type="evidence" value="ECO:0007669"/>
    <property type="project" value="UniProtKB-ARBA"/>
</dbReference>
<evidence type="ECO:0000256" key="11">
    <source>
        <dbReference type="ARBA" id="ARBA00050973"/>
    </source>
</evidence>
<dbReference type="GO" id="GO:0006633">
    <property type="term" value="P:fatty acid biosynthetic process"/>
    <property type="evidence" value="ECO:0007669"/>
    <property type="project" value="InterPro"/>
</dbReference>
<evidence type="ECO:0000256" key="15">
    <source>
        <dbReference type="ARBA" id="ARBA00058455"/>
    </source>
</evidence>
<evidence type="ECO:0000259" key="22">
    <source>
        <dbReference type="PROSITE" id="PS52004"/>
    </source>
</evidence>
<dbReference type="RefSeq" id="WP_015217388.1">
    <property type="nucleotide sequence ID" value="NC_019771.1"/>
</dbReference>
<dbReference type="InterPro" id="IPR020806">
    <property type="entry name" value="PKS_PP-bd"/>
</dbReference>
<dbReference type="eggNOG" id="COG1028">
    <property type="taxonomic scope" value="Bacteria"/>
</dbReference>
<keyword evidence="5 23" id="KW-0808">Transferase</keyword>
<evidence type="ECO:0000256" key="10">
    <source>
        <dbReference type="ARBA" id="ARBA00023268"/>
    </source>
</evidence>
<evidence type="ECO:0000259" key="21">
    <source>
        <dbReference type="PROSITE" id="PS50075"/>
    </source>
</evidence>
<keyword evidence="3" id="KW-0596">Phosphopantetheine</keyword>
<dbReference type="InterPro" id="IPR001227">
    <property type="entry name" value="Ac_transferase_dom_sf"/>
</dbReference>
<evidence type="ECO:0000256" key="16">
    <source>
        <dbReference type="ARBA" id="ARBA00066974"/>
    </source>
</evidence>
<dbReference type="Pfam" id="PF00550">
    <property type="entry name" value="PP-binding"/>
    <property type="match status" value="1"/>
</dbReference>
<dbReference type="GO" id="GO:0071770">
    <property type="term" value="P:DIM/DIP cell wall layer assembly"/>
    <property type="evidence" value="ECO:0007669"/>
    <property type="project" value="TreeGrafter"/>
</dbReference>
<dbReference type="InterPro" id="IPR057326">
    <property type="entry name" value="KR_dom"/>
</dbReference>
<dbReference type="InterPro" id="IPR014031">
    <property type="entry name" value="Ketoacyl_synth_C"/>
</dbReference>
<keyword evidence="4" id="KW-0597">Phosphoprotein</keyword>
<dbReference type="PANTHER" id="PTHR43775">
    <property type="entry name" value="FATTY ACID SYNTHASE"/>
    <property type="match status" value="1"/>
</dbReference>
<dbReference type="InterPro" id="IPR036736">
    <property type="entry name" value="ACP-like_sf"/>
</dbReference>
<evidence type="ECO:0000256" key="12">
    <source>
        <dbReference type="ARBA" id="ARBA00051971"/>
    </source>
</evidence>
<dbReference type="GO" id="GO:0004315">
    <property type="term" value="F:3-oxoacyl-[acyl-carrier-protein] synthase activity"/>
    <property type="evidence" value="ECO:0007669"/>
    <property type="project" value="InterPro"/>
</dbReference>
<evidence type="ECO:0000313" key="24">
    <source>
        <dbReference type="Proteomes" id="UP000010474"/>
    </source>
</evidence>
<evidence type="ECO:0000256" key="14">
    <source>
        <dbReference type="ARBA" id="ARBA00052745"/>
    </source>
</evidence>
<dbReference type="STRING" id="272123.Anacy_5461"/>
<evidence type="ECO:0000256" key="6">
    <source>
        <dbReference type="ARBA" id="ARBA00022832"/>
    </source>
</evidence>
<keyword evidence="7" id="KW-0521">NADP</keyword>
<dbReference type="Pfam" id="PF08659">
    <property type="entry name" value="KR"/>
    <property type="match status" value="1"/>
</dbReference>
<dbReference type="Gene3D" id="3.40.50.720">
    <property type="entry name" value="NAD(P)-binding Rossmann-like Domain"/>
    <property type="match status" value="1"/>
</dbReference>
<dbReference type="SUPFAM" id="SSF51735">
    <property type="entry name" value="NAD(P)-binding Rossmann-fold domains"/>
    <property type="match status" value="2"/>
</dbReference>
<dbReference type="PROSITE" id="PS00606">
    <property type="entry name" value="KS3_1"/>
    <property type="match status" value="1"/>
</dbReference>
<dbReference type="SMART" id="SM00822">
    <property type="entry name" value="PKS_KR"/>
    <property type="match status" value="1"/>
</dbReference>
<comment type="catalytic activity">
    <reaction evidence="14">
        <text>icosanoyl-[(phenol)carboxyphthiodiolenone synthase] + 2 (S)-methylmalonyl-CoA + 3 malonyl-CoA + 5 NADPH + 10 H(+) = C32-carboxyphthiodiolenone-[(phenol)carboxyphthiodiolenone synthase] + 5 CO2 + 5 NADP(+) + 5 CoA + 2 H2O</text>
        <dbReference type="Rhea" id="RHEA:57748"/>
        <dbReference type="Rhea" id="RHEA-COMP:14985"/>
        <dbReference type="Rhea" id="RHEA-COMP:14986"/>
        <dbReference type="ChEBI" id="CHEBI:15377"/>
        <dbReference type="ChEBI" id="CHEBI:15378"/>
        <dbReference type="ChEBI" id="CHEBI:16526"/>
        <dbReference type="ChEBI" id="CHEBI:57287"/>
        <dbReference type="ChEBI" id="CHEBI:57327"/>
        <dbReference type="ChEBI" id="CHEBI:57384"/>
        <dbReference type="ChEBI" id="CHEBI:57783"/>
        <dbReference type="ChEBI" id="CHEBI:58349"/>
        <dbReference type="ChEBI" id="CHEBI:87848"/>
        <dbReference type="ChEBI" id="CHEBI:142236"/>
        <dbReference type="EC" id="2.3.1.292"/>
    </reaction>
</comment>
<evidence type="ECO:0000256" key="2">
    <source>
        <dbReference type="ARBA" id="ARBA00001957"/>
    </source>
</evidence>
<dbReference type="Pfam" id="PF00109">
    <property type="entry name" value="ketoacyl-synt"/>
    <property type="match status" value="1"/>
</dbReference>
<comment type="function">
    <text evidence="15">Part of the PpsABCDE complex involved in the biosynthesis of the lipid core common to phthiocerols and phenolphthiocerols by successive additions of malonyl-CoA or methylmalonyl-CoA extender units. PpsA can accept as substrate the activated forms of either icosanoyl (C20), docosanoyl (C22) or lignoceroyl (C24) groups from FadD26, or a (4-hydroxyphenyl)-C17 or (4-hydroxyphenyl)-C19 fatty acyl from FadD29. PpsA initiates the biosynthesis and extends its substrate using a malonyl-CoA extender unit. The PpsB and PpsC proteins add the second and third malonyl-CoA extender units. PpsD adds an (R)-methylmalonyl unit and PpsE adds a second (R)-methylmalonyl unit. The incorporation of the methylmalonyl units results in formation of two branched methyl groups in the elongated product.</text>
</comment>
<dbReference type="CDD" id="cd00833">
    <property type="entry name" value="PKS"/>
    <property type="match status" value="1"/>
</dbReference>
<dbReference type="InterPro" id="IPR009081">
    <property type="entry name" value="PP-bd_ACP"/>
</dbReference>
<comment type="catalytic activity">
    <reaction evidence="12">
        <text>19-(4-hydroxyphenyl)nonadecanoyl-[(phenol)carboxyphthiodiolenone synthase] + 2 (S)-methylmalonyl-CoA + 3 malonyl-CoA + 5 NADPH + 10 H(+) = C37-(phenol)carboxyphthiodiolenone-[(phenol)carboxyphthiodiolenone synthase] + 5 CO2 + 5 NADP(+) + 5 CoA + 2 H2O</text>
        <dbReference type="Rhea" id="RHEA:57760"/>
        <dbReference type="Rhea" id="RHEA-COMP:14273"/>
        <dbReference type="Rhea" id="RHEA-COMP:14990"/>
        <dbReference type="ChEBI" id="CHEBI:15377"/>
        <dbReference type="ChEBI" id="CHEBI:15378"/>
        <dbReference type="ChEBI" id="CHEBI:16526"/>
        <dbReference type="ChEBI" id="CHEBI:57287"/>
        <dbReference type="ChEBI" id="CHEBI:57327"/>
        <dbReference type="ChEBI" id="CHEBI:57384"/>
        <dbReference type="ChEBI" id="CHEBI:57783"/>
        <dbReference type="ChEBI" id="CHEBI:58349"/>
        <dbReference type="ChEBI" id="CHEBI:133301"/>
        <dbReference type="ChEBI" id="CHEBI:142260"/>
        <dbReference type="EC" id="2.3.1.292"/>
    </reaction>
</comment>
<evidence type="ECO:0000256" key="13">
    <source>
        <dbReference type="ARBA" id="ARBA00052119"/>
    </source>
</evidence>
<evidence type="ECO:0000256" key="3">
    <source>
        <dbReference type="ARBA" id="ARBA00022450"/>
    </source>
</evidence>
<dbReference type="InterPro" id="IPR016039">
    <property type="entry name" value="Thiolase-like"/>
</dbReference>
<dbReference type="Gene3D" id="1.10.1200.10">
    <property type="entry name" value="ACP-like"/>
    <property type="match status" value="1"/>
</dbReference>
<dbReference type="InterPro" id="IPR016035">
    <property type="entry name" value="Acyl_Trfase/lysoPLipase"/>
</dbReference>
<feature type="domain" description="Carrier" evidence="21">
    <location>
        <begin position="1402"/>
        <end position="1477"/>
    </location>
</feature>
<dbReference type="PATRIC" id="fig|272123.3.peg.5915"/>
<dbReference type="GO" id="GO:0004312">
    <property type="term" value="F:fatty acid synthase activity"/>
    <property type="evidence" value="ECO:0007669"/>
    <property type="project" value="TreeGrafter"/>
</dbReference>
<dbReference type="InterPro" id="IPR018201">
    <property type="entry name" value="Ketoacyl_synth_AS"/>
</dbReference>
<sequence length="1501" mass="165951">MNFQHNGLEIAIIGMSGRFPGCNNIDEFWENLKAGVELTSVFTNTKLAKTDTEQKIKAGGILSDVELFDAAFFGFNPREAEAIDPQHRLFLECAWEALENAGYNSQLETRPIGVYAGVGMGTYLLYNLSPNQGWIESKGFLQTLVGVDKDYLASRVSYKLNLTGPSVSIGTACSSSLVAIHLACQSLLSGECDMALGAGVAVKVPQNELTLSPDEIVAADGHCKAFDSRANGTVGGNGIGVVVLKRLEDAIADRDRIYAVIKGSAINNDGAGKVGYTAPSQEGQTRVIRTAQMMAEVEPETITYIEAHGTGTALGDPIEIAAMTQAFRATTDEKNYCAIGSVKTNVGHLDAAAGIVGLIKTVLALDHKLIPPSINFESPNPQIDFDNSPFYVNTKLLEWKTNDSPRRAGVSSFGFGGTNAHIILEEAPPLEISSSARQQHLLVLSAKTSSALATATKNLAAYLKQHPDLNLADVAYTLQIGRQNFNYRRMVVGENLEDVVKKLDFVDQELLTSSNRSVVFMFTGQGSQYVNMGKELYEQETIFREECDRCFDYLQHHLHIDLHSYLYPTETDIQTATQQLQQTAITQPALFVIEYALAKLWISWGVSPVAMIGHSIGEYVAACIAGVFSLEDALSLVVTRGKMMQQLPAGAMLSISLPAQKVQSFLGDNLSLAASNAPLLSVVSGSIADITELEQQLTAKSIEYRRLHTSHAFHSSMMAAVVEPFTLAVKKIKLHPPQIPFISNLTGTWMTPEAATDPNYWARHLRQGVRFAEGIAQLLQNAESIFLEIGPGRTLTTLTKQQASARVILSSLRHPQEKQSDVGFLLNTLGKLWLTGVQINWAGFYQHEKRHRLPLPAYPFERQRYWIDPPQQGNHHSQRLKLDNWFYLPSWQRSIIPTQNLATANVSWLVFVDNTGFGDAFCQRLKTHYQHKVIQVKIGNCFSQINEQVYTINPQIREDYEKLFQKISQLGKVPLIAHLWSLNPHESFEKSQELGLYSLLNLSYVIAKQKITESLKIGVISSDIQIVIGDENIHPEKATVLGGCKVIPQEQPNITCRSIDIVISKLGENELIDKLIVEIVADTSEDVIAYRNNYRWVQTFAAIPLEKTATTKQLRQKGVYLIVGGLGGLGLGIAEYLAKTAQAKLALIGRSTLPEKSAWENWLMTHDEQDISSQKIRKLQEIEKLGAEVLVLSADVADEVQMRSAVTQINAKFGAIHGVIHAAGVRGGGLAQLKTSAMIKAVFAPKVQGTLVLDTIFKDVPLDFLVFWSSIAAFTGGYGNVDYVAAHTFLDRFAQCSSLPTITINWNAWQEAGMAIQLQEKYKLQQSHLEILKNGITLEEGIEAFNRILVSGLSQVIVTPQNMQETMTQYANMGVIFADKLADKTTVKANYPRPHLSNSYVLPRNQIEQTIADIWQEVIGIEKVGIYDNFFDLGGDSLIGVRVINSIQEEFHIQLSTVSIFEAPTVSQLAQLLNPEEKEQFALQQRRSRGEMRRQKMQIQK</sequence>
<dbReference type="InterPro" id="IPR050091">
    <property type="entry name" value="PKS_NRPS_Biosynth_Enz"/>
</dbReference>
<evidence type="ECO:0000256" key="17">
    <source>
        <dbReference type="ARBA" id="ARBA00073623"/>
    </source>
</evidence>
<evidence type="ECO:0000256" key="5">
    <source>
        <dbReference type="ARBA" id="ARBA00022679"/>
    </source>
</evidence>
<dbReference type="InterPro" id="IPR036291">
    <property type="entry name" value="NAD(P)-bd_dom_sf"/>
</dbReference>
<dbReference type="InterPro" id="IPR006162">
    <property type="entry name" value="Ppantetheine_attach_site"/>
</dbReference>
<dbReference type="InterPro" id="IPR014030">
    <property type="entry name" value="Ketoacyl_synth_N"/>
</dbReference>
<dbReference type="Gene3D" id="3.30.70.3290">
    <property type="match status" value="1"/>
</dbReference>
<dbReference type="KEGG" id="acy:Anacy_5461"/>
<dbReference type="InterPro" id="IPR013968">
    <property type="entry name" value="PKS_KR"/>
</dbReference>
<keyword evidence="8" id="KW-0560">Oxidoreductase</keyword>
<dbReference type="Gene3D" id="3.40.366.10">
    <property type="entry name" value="Malonyl-Coenzyme A Acyl Carrier Protein, domain 2"/>
    <property type="match status" value="1"/>
</dbReference>
<evidence type="ECO:0000256" key="8">
    <source>
        <dbReference type="ARBA" id="ARBA00023002"/>
    </source>
</evidence>
<dbReference type="PANTHER" id="PTHR43775:SF51">
    <property type="entry name" value="INACTIVE PHENOLPHTHIOCEROL SYNTHESIS POLYKETIDE SYNTHASE TYPE I PKS1-RELATED"/>
    <property type="match status" value="1"/>
</dbReference>
<evidence type="ECO:0000313" key="23">
    <source>
        <dbReference type="EMBL" id="AFZ60776.1"/>
    </source>
</evidence>
<dbReference type="Pfam" id="PF00698">
    <property type="entry name" value="Acyl_transf_1"/>
    <property type="match status" value="1"/>
</dbReference>
<keyword evidence="6" id="KW-0276">Fatty acid metabolism</keyword>
<dbReference type="SUPFAM" id="SSF55048">
    <property type="entry name" value="Probable ACP-binding domain of malonyl-CoA ACP transacylase"/>
    <property type="match status" value="1"/>
</dbReference>
<dbReference type="FunFam" id="1.10.1200.10:FF:000005">
    <property type="entry name" value="Nonribosomal peptide synthetase 1"/>
    <property type="match status" value="1"/>
</dbReference>
<dbReference type="SMART" id="SM00827">
    <property type="entry name" value="PKS_AT"/>
    <property type="match status" value="1"/>
</dbReference>
<keyword evidence="9" id="KW-0443">Lipid metabolism</keyword>
<dbReference type="GO" id="GO:0031177">
    <property type="term" value="F:phosphopantetheine binding"/>
    <property type="evidence" value="ECO:0007669"/>
    <property type="project" value="InterPro"/>
</dbReference>
<comment type="cofactor">
    <cofactor evidence="2">
        <name>pantetheine 4'-phosphate</name>
        <dbReference type="ChEBI" id="CHEBI:47942"/>
    </cofactor>
</comment>
<keyword evidence="10" id="KW-0511">Multifunctional enzyme</keyword>
<dbReference type="EMBL" id="CP003659">
    <property type="protein sequence ID" value="AFZ60776.1"/>
    <property type="molecule type" value="Genomic_DNA"/>
</dbReference>
<evidence type="ECO:0000256" key="18">
    <source>
        <dbReference type="ARBA" id="ARBA00075053"/>
    </source>
</evidence>
<keyword evidence="23" id="KW-0012">Acyltransferase</keyword>
<evidence type="ECO:0000256" key="19">
    <source>
        <dbReference type="ARBA" id="ARBA00078169"/>
    </source>
</evidence>
<keyword evidence="24" id="KW-1185">Reference proteome</keyword>
<dbReference type="Pfam" id="PF21394">
    <property type="entry name" value="Beta-ketacyl_N"/>
    <property type="match status" value="1"/>
</dbReference>
<dbReference type="InterPro" id="IPR049490">
    <property type="entry name" value="C883_1060-like_KR_N"/>
</dbReference>
<dbReference type="Gene3D" id="3.40.47.10">
    <property type="match status" value="1"/>
</dbReference>
<dbReference type="InterPro" id="IPR014043">
    <property type="entry name" value="Acyl_transferase_dom"/>
</dbReference>
<dbReference type="SMART" id="SM00823">
    <property type="entry name" value="PKS_PP"/>
    <property type="match status" value="1"/>
</dbReference>
<evidence type="ECO:0000256" key="4">
    <source>
        <dbReference type="ARBA" id="ARBA00022553"/>
    </source>
</evidence>
<dbReference type="SUPFAM" id="SSF53901">
    <property type="entry name" value="Thiolase-like"/>
    <property type="match status" value="1"/>
</dbReference>
<dbReference type="GO" id="GO:0005886">
    <property type="term" value="C:plasma membrane"/>
    <property type="evidence" value="ECO:0007669"/>
    <property type="project" value="TreeGrafter"/>
</dbReference>
<dbReference type="Pfam" id="PF02801">
    <property type="entry name" value="Ketoacyl-synt_C"/>
    <property type="match status" value="1"/>
</dbReference>
<reference evidence="24" key="1">
    <citation type="journal article" date="2013" name="Proc. Natl. Acad. Sci. U.S.A.">
        <title>Improving the coverage of the cyanobacterial phylum using diversity-driven genome sequencing.</title>
        <authorList>
            <person name="Shih P.M."/>
            <person name="Wu D."/>
            <person name="Latifi A."/>
            <person name="Axen S.D."/>
            <person name="Fewer D.P."/>
            <person name="Talla E."/>
            <person name="Calteau A."/>
            <person name="Cai F."/>
            <person name="Tandeau de Marsac N."/>
            <person name="Rippka R."/>
            <person name="Herdman M."/>
            <person name="Sivonen K."/>
            <person name="Coursin T."/>
            <person name="Laurent T."/>
            <person name="Goodwin L."/>
            <person name="Nolan M."/>
            <person name="Davenport K.W."/>
            <person name="Han C.S."/>
            <person name="Rubin E.M."/>
            <person name="Eisen J.A."/>
            <person name="Woyke T."/>
            <person name="Gugger M."/>
            <person name="Kerfeld C.A."/>
        </authorList>
    </citation>
    <scope>NUCLEOTIDE SEQUENCE [LARGE SCALE GENOMIC DNA]</scope>
    <source>
        <strain evidence="24">ATCC 27899 / PCC 7122</strain>
    </source>
</reference>
<gene>
    <name evidence="23" type="ordered locus">Anacy_5461</name>
</gene>
<evidence type="ECO:0000256" key="9">
    <source>
        <dbReference type="ARBA" id="ARBA00023098"/>
    </source>
</evidence>
<dbReference type="CDD" id="cd08953">
    <property type="entry name" value="KR_2_SDR_x"/>
    <property type="match status" value="1"/>
</dbReference>
<name>K9ZNK8_ANACC</name>
<dbReference type="eggNOG" id="COG3321">
    <property type="taxonomic scope" value="Bacteria"/>
</dbReference>
<accession>K9ZNK8</accession>
<dbReference type="FunFam" id="3.40.47.10:FF:000042">
    <property type="entry name" value="Polyketide synthase Pks13"/>
    <property type="match status" value="1"/>
</dbReference>
<feature type="domain" description="Ketosynthase family 3 (KS3)" evidence="22">
    <location>
        <begin position="7"/>
        <end position="426"/>
    </location>
</feature>
<proteinExistence type="predicted"/>
<comment type="catalytic activity">
    <reaction evidence="13">
        <text>docosanoyl-[(phenol)carboxyphthiodiolenone synthase] + 2 (S)-methylmalonyl-CoA + 3 malonyl-CoA + 5 NADPH + 10 H(+) = C34-carboxyphthiodiolenone-[(phenol)carboxyphthiodiolenone synthase] + 5 CO2 + 5 NADP(+) + 5 CoA + 2 H2O</text>
        <dbReference type="Rhea" id="RHEA:57752"/>
        <dbReference type="Rhea" id="RHEA-COMP:14987"/>
        <dbReference type="Rhea" id="RHEA-COMP:14988"/>
        <dbReference type="ChEBI" id="CHEBI:15377"/>
        <dbReference type="ChEBI" id="CHEBI:15378"/>
        <dbReference type="ChEBI" id="CHEBI:16526"/>
        <dbReference type="ChEBI" id="CHEBI:57287"/>
        <dbReference type="ChEBI" id="CHEBI:57327"/>
        <dbReference type="ChEBI" id="CHEBI:57384"/>
        <dbReference type="ChEBI" id="CHEBI:57783"/>
        <dbReference type="ChEBI" id="CHEBI:58349"/>
        <dbReference type="ChEBI" id="CHEBI:142237"/>
        <dbReference type="ChEBI" id="CHEBI:142238"/>
        <dbReference type="EC" id="2.3.1.292"/>
    </reaction>
</comment>
<dbReference type="PROSITE" id="PS52004">
    <property type="entry name" value="KS3_2"/>
    <property type="match status" value="1"/>
</dbReference>
<dbReference type="PROSITE" id="PS00012">
    <property type="entry name" value="PHOSPHOPANTETHEINE"/>
    <property type="match status" value="1"/>
</dbReference>
<protein>
    <recommendedName>
        <fullName evidence="17">Phenolphthiocerol/phthiocerol polyketide synthase subunit E</fullName>
        <ecNumber evidence="16">2.3.1.292</ecNumber>
    </recommendedName>
    <alternativeName>
        <fullName evidence="19">(Phenol)carboxyphthiodiolenone synthase subunit E</fullName>
    </alternativeName>
    <alternativeName>
        <fullName evidence="20">Beta-ketoacyl-acyl-carrier-protein synthase I</fullName>
    </alternativeName>
    <alternativeName>
        <fullName evidence="18">Phthiocerol synthesis polyketide synthase type I PpsE</fullName>
    </alternativeName>
</protein>
<dbReference type="InterPro" id="IPR016036">
    <property type="entry name" value="Malonyl_transacylase_ACP-bd"/>
</dbReference>
<dbReference type="Proteomes" id="UP000010474">
    <property type="component" value="Chromosome"/>
</dbReference>
<evidence type="ECO:0000256" key="1">
    <source>
        <dbReference type="ARBA" id="ARBA00001937"/>
    </source>
</evidence>
<evidence type="ECO:0000256" key="7">
    <source>
        <dbReference type="ARBA" id="ARBA00022857"/>
    </source>
</evidence>
<organism evidence="23 24">
    <name type="scientific">Anabaena cylindrica (strain ATCC 27899 / PCC 7122)</name>
    <dbReference type="NCBI Taxonomy" id="272123"/>
    <lineage>
        <taxon>Bacteria</taxon>
        <taxon>Bacillati</taxon>
        <taxon>Cyanobacteriota</taxon>
        <taxon>Cyanophyceae</taxon>
        <taxon>Nostocales</taxon>
        <taxon>Nostocaceae</taxon>
        <taxon>Anabaena</taxon>
    </lineage>
</organism>